<comment type="caution">
    <text evidence="1">The sequence shown here is derived from an EMBL/GenBank/DDBJ whole genome shotgun (WGS) entry which is preliminary data.</text>
</comment>
<sequence>MVHFLNANEHFFKIPVTRYIHLDLHPALVSFRIVNVECVSPPRCIDACKDPCPKVNCKCGSYKDYCNCCDICKKCAGENCIVIAGELCQEGYTCGDPKRSLMHIYNDQNVKCIPKKS</sequence>
<protein>
    <recommendedName>
        <fullName evidence="3">IGFBP N-terminal domain-containing protein</fullName>
    </recommendedName>
</protein>
<dbReference type="InterPro" id="IPR009030">
    <property type="entry name" value="Growth_fac_rcpt_cys_sf"/>
</dbReference>
<dbReference type="AlphaFoldDB" id="A0A4Y2QS68"/>
<keyword evidence="2" id="KW-1185">Reference proteome</keyword>
<name>A0A4Y2QS68_ARAVE</name>
<proteinExistence type="predicted"/>
<evidence type="ECO:0000313" key="1">
    <source>
        <dbReference type="EMBL" id="GBN66161.1"/>
    </source>
</evidence>
<dbReference type="EMBL" id="BGPR01014665">
    <property type="protein sequence ID" value="GBN66161.1"/>
    <property type="molecule type" value="Genomic_DNA"/>
</dbReference>
<organism evidence="1 2">
    <name type="scientific">Araneus ventricosus</name>
    <name type="common">Orbweaver spider</name>
    <name type="synonym">Epeira ventricosa</name>
    <dbReference type="NCBI Taxonomy" id="182803"/>
    <lineage>
        <taxon>Eukaryota</taxon>
        <taxon>Metazoa</taxon>
        <taxon>Ecdysozoa</taxon>
        <taxon>Arthropoda</taxon>
        <taxon>Chelicerata</taxon>
        <taxon>Arachnida</taxon>
        <taxon>Araneae</taxon>
        <taxon>Araneomorphae</taxon>
        <taxon>Entelegynae</taxon>
        <taxon>Araneoidea</taxon>
        <taxon>Araneidae</taxon>
        <taxon>Araneus</taxon>
    </lineage>
</organism>
<dbReference type="Proteomes" id="UP000499080">
    <property type="component" value="Unassembled WGS sequence"/>
</dbReference>
<evidence type="ECO:0000313" key="2">
    <source>
        <dbReference type="Proteomes" id="UP000499080"/>
    </source>
</evidence>
<gene>
    <name evidence="1" type="ORF">AVEN_160600_1</name>
</gene>
<reference evidence="1 2" key="1">
    <citation type="journal article" date="2019" name="Sci. Rep.">
        <title>Orb-weaving spider Araneus ventricosus genome elucidates the spidroin gene catalogue.</title>
        <authorList>
            <person name="Kono N."/>
            <person name="Nakamura H."/>
            <person name="Ohtoshi R."/>
            <person name="Moran D.A.P."/>
            <person name="Shinohara A."/>
            <person name="Yoshida Y."/>
            <person name="Fujiwara M."/>
            <person name="Mori M."/>
            <person name="Tomita M."/>
            <person name="Arakawa K."/>
        </authorList>
    </citation>
    <scope>NUCLEOTIDE SEQUENCE [LARGE SCALE GENOMIC DNA]</scope>
</reference>
<dbReference type="SUPFAM" id="SSF57184">
    <property type="entry name" value="Growth factor receptor domain"/>
    <property type="match status" value="1"/>
</dbReference>
<dbReference type="OrthoDB" id="6406784at2759"/>
<accession>A0A4Y2QS68</accession>
<evidence type="ECO:0008006" key="3">
    <source>
        <dbReference type="Google" id="ProtNLM"/>
    </source>
</evidence>